<comment type="caution">
    <text evidence="4">The sequence shown here is derived from an EMBL/GenBank/DDBJ whole genome shotgun (WGS) entry which is preliminary data.</text>
</comment>
<dbReference type="EMBL" id="LAQJ01000118">
    <property type="protein sequence ID" value="KKO20283.1"/>
    <property type="molecule type" value="Genomic_DNA"/>
</dbReference>
<dbReference type="PANTHER" id="PTHR10584">
    <property type="entry name" value="SUGAR KINASE"/>
    <property type="match status" value="1"/>
</dbReference>
<dbReference type="SUPFAM" id="SSF53613">
    <property type="entry name" value="Ribokinase-like"/>
    <property type="match status" value="1"/>
</dbReference>
<dbReference type="PROSITE" id="PS00584">
    <property type="entry name" value="PFKB_KINASES_2"/>
    <property type="match status" value="1"/>
</dbReference>
<dbReference type="InterPro" id="IPR029056">
    <property type="entry name" value="Ribokinase-like"/>
</dbReference>
<feature type="domain" description="Carbohydrate kinase PfkB" evidence="3">
    <location>
        <begin position="35"/>
        <end position="176"/>
    </location>
</feature>
<dbReference type="PANTHER" id="PTHR10584:SF166">
    <property type="entry name" value="RIBOKINASE"/>
    <property type="match status" value="1"/>
</dbReference>
<evidence type="ECO:0000256" key="2">
    <source>
        <dbReference type="ARBA" id="ARBA00022777"/>
    </source>
</evidence>
<evidence type="ECO:0000313" key="4">
    <source>
        <dbReference type="EMBL" id="KKO20283.1"/>
    </source>
</evidence>
<dbReference type="PATRIC" id="fig|380242.3.peg.1242"/>
<gene>
    <name evidence="4" type="ORF">BROFUL_00992</name>
</gene>
<protein>
    <submittedName>
        <fullName evidence="4">Ribokinase</fullName>
    </submittedName>
</protein>
<organism evidence="4 5">
    <name type="scientific">Candidatus Brocadia fulgida</name>
    <dbReference type="NCBI Taxonomy" id="380242"/>
    <lineage>
        <taxon>Bacteria</taxon>
        <taxon>Pseudomonadati</taxon>
        <taxon>Planctomycetota</taxon>
        <taxon>Candidatus Brocadiia</taxon>
        <taxon>Candidatus Brocadiales</taxon>
        <taxon>Candidatus Brocadiaceae</taxon>
        <taxon>Candidatus Brocadia</taxon>
    </lineage>
</organism>
<reference evidence="4 5" key="1">
    <citation type="journal article" date="2013" name="BMC Microbiol.">
        <title>Identification of the type II cytochrome c maturation pathway in anammox bacteria by comparative genomics.</title>
        <authorList>
            <person name="Ferousi C."/>
            <person name="Speth D.R."/>
            <person name="Reimann J."/>
            <person name="Op den Camp H.J."/>
            <person name="Allen J.W."/>
            <person name="Keltjens J.T."/>
            <person name="Jetten M.S."/>
        </authorList>
    </citation>
    <scope>NUCLEOTIDE SEQUENCE [LARGE SCALE GENOMIC DNA]</scope>
    <source>
        <strain evidence="4">RU1</strain>
    </source>
</reference>
<dbReference type="InterPro" id="IPR002173">
    <property type="entry name" value="Carboh/pur_kinase_PfkB_CS"/>
</dbReference>
<dbReference type="AlphaFoldDB" id="A0A0M2UW41"/>
<evidence type="ECO:0000256" key="1">
    <source>
        <dbReference type="ARBA" id="ARBA00022679"/>
    </source>
</evidence>
<evidence type="ECO:0000313" key="5">
    <source>
        <dbReference type="Proteomes" id="UP000034954"/>
    </source>
</evidence>
<dbReference type="Pfam" id="PF00294">
    <property type="entry name" value="PfkB"/>
    <property type="match status" value="1"/>
</dbReference>
<evidence type="ECO:0000259" key="3">
    <source>
        <dbReference type="Pfam" id="PF00294"/>
    </source>
</evidence>
<sequence>MKHNASFQFNAVDARTTLAIIAPGNLGDMVDFSNTYKKKGIDYIFDPGQSLPAWTKDLLTELIHGSKIFICNDYELQLTQEKTSMTIDDILKKTKTLIVTKGEYGSVVMQRENDSVCSIDIPVAKTQQVTDPTGAGDAYRAGLIKGLVSSKKDIVHAAKIGAVCAAYCVEVYGPQNFHFTHDSFNERFASAFGEKAF</sequence>
<dbReference type="InterPro" id="IPR011611">
    <property type="entry name" value="PfkB_dom"/>
</dbReference>
<dbReference type="Gene3D" id="3.40.1190.20">
    <property type="match status" value="1"/>
</dbReference>
<accession>A0A0M2UW41</accession>
<name>A0A0M2UW41_9BACT</name>
<keyword evidence="5" id="KW-1185">Reference proteome</keyword>
<keyword evidence="1" id="KW-0808">Transferase</keyword>
<dbReference type="Proteomes" id="UP000034954">
    <property type="component" value="Unassembled WGS sequence"/>
</dbReference>
<keyword evidence="2" id="KW-0418">Kinase</keyword>
<dbReference type="GO" id="GO:0016301">
    <property type="term" value="F:kinase activity"/>
    <property type="evidence" value="ECO:0007669"/>
    <property type="project" value="UniProtKB-KW"/>
</dbReference>
<proteinExistence type="predicted"/>